<dbReference type="InterPro" id="IPR014729">
    <property type="entry name" value="Rossmann-like_a/b/a_fold"/>
</dbReference>
<dbReference type="CDD" id="cd00712">
    <property type="entry name" value="AsnB"/>
    <property type="match status" value="1"/>
</dbReference>
<feature type="site" description="Important for beta-aspartyl-AMP intermediate formation" evidence="10">
    <location>
        <position position="360"/>
    </location>
</feature>
<dbReference type="STRING" id="706587.Desti_1600"/>
<gene>
    <name evidence="12" type="ordered locus">Desti_1600</name>
</gene>
<dbReference type="CDD" id="cd01991">
    <property type="entry name" value="Asn_synthase_B_C"/>
    <property type="match status" value="1"/>
</dbReference>
<sequence length="624" mass="70697">MCGICGIVDFSKTPDVSVVEAMCNDMTHRGPDMGGTCTFDACVLGHRRLSILDLTDAAKQPMLSVDGRAALVFNGEIYNFQELREGLLKRGRTFRTRSDTEVILELYLDNPEDLPGTLNGMFSFALWDDVRKKLIIVRDRLGKKPLYYSLQKNRLSFASELQALTRDRAVPQELSHQALLEYLLYDFIPAPHTIFAGVQKLPPGHMAVFDKNGLTIEKYWEPPEPQHGLNYGSTVEELRGLLDDAVSRRLISDVPLGSFLSGGIDSTLITSLMARNSFRTVKTFSISFPGTTHDESKWSKLAARSIGTDHTERAVNYTIQDIFPEVVRHFGEPFGDSSAIPTWYLSQHTREHVTVALSGDGGDELFGGYERYVARRLQTIYDLVPSLLRERCIEPFVRLLPATTDYYGTSITKKMKLFVAASRRMRENPLAVIPQTFTLSEARLLTGMDYHADSDSVLQAARQWTGLDPVTRMMFTDIQTYMAEDILTKVDRMSMAHSLEVRSPLLDYRVVELACRMPLGFKMGYRQTKKILKQAARGLVPSEILERSKYGFQVPLGQWFKTDLRKWAEDRLLGGRHTVFRRGQVEKIWSEHLAGKADNAHKLWLILIFSEWESQINTSSLVST</sequence>
<dbReference type="Gene3D" id="3.60.20.10">
    <property type="entry name" value="Glutamine Phosphoribosylpyrophosphate, subunit 1, domain 1"/>
    <property type="match status" value="1"/>
</dbReference>
<proteinExistence type="inferred from homology"/>
<keyword evidence="8" id="KW-0028">Amino-acid biosynthesis</keyword>
<comment type="catalytic activity">
    <reaction evidence="7">
        <text>L-aspartate + L-glutamine + ATP + H2O = L-asparagine + L-glutamate + AMP + diphosphate + H(+)</text>
        <dbReference type="Rhea" id="RHEA:12228"/>
        <dbReference type="ChEBI" id="CHEBI:15377"/>
        <dbReference type="ChEBI" id="CHEBI:15378"/>
        <dbReference type="ChEBI" id="CHEBI:29985"/>
        <dbReference type="ChEBI" id="CHEBI:29991"/>
        <dbReference type="ChEBI" id="CHEBI:30616"/>
        <dbReference type="ChEBI" id="CHEBI:33019"/>
        <dbReference type="ChEBI" id="CHEBI:58048"/>
        <dbReference type="ChEBI" id="CHEBI:58359"/>
        <dbReference type="ChEBI" id="CHEBI:456215"/>
        <dbReference type="EC" id="6.3.5.4"/>
    </reaction>
</comment>
<dbReference type="InterPro" id="IPR001962">
    <property type="entry name" value="Asn_synthase"/>
</dbReference>
<dbReference type="PANTHER" id="PTHR43284">
    <property type="entry name" value="ASPARAGINE SYNTHETASE (GLUTAMINE-HYDROLYZING)"/>
    <property type="match status" value="1"/>
</dbReference>
<dbReference type="Pfam" id="PF13537">
    <property type="entry name" value="GATase_7"/>
    <property type="match status" value="1"/>
</dbReference>
<keyword evidence="8" id="KW-0061">Asparagine biosynthesis</keyword>
<comment type="pathway">
    <text evidence="1">Amino-acid biosynthesis; L-asparagine biosynthesis; L-asparagine from L-aspartate (L-Gln route): step 1/1.</text>
</comment>
<comment type="similarity">
    <text evidence="2">Belongs to the asparagine synthetase family.</text>
</comment>
<keyword evidence="13" id="KW-1185">Reference proteome</keyword>
<accession>I4C420</accession>
<keyword evidence="6 8" id="KW-0315">Glutamine amidotransferase</keyword>
<evidence type="ECO:0000256" key="8">
    <source>
        <dbReference type="PIRSR" id="PIRSR001589-1"/>
    </source>
</evidence>
<evidence type="ECO:0000256" key="6">
    <source>
        <dbReference type="ARBA" id="ARBA00022962"/>
    </source>
</evidence>
<dbReference type="SUPFAM" id="SSF52402">
    <property type="entry name" value="Adenine nucleotide alpha hydrolases-like"/>
    <property type="match status" value="1"/>
</dbReference>
<dbReference type="EC" id="6.3.5.4" evidence="3"/>
<evidence type="ECO:0000256" key="3">
    <source>
        <dbReference type="ARBA" id="ARBA00012737"/>
    </source>
</evidence>
<dbReference type="InterPro" id="IPR029055">
    <property type="entry name" value="Ntn_hydrolases_N"/>
</dbReference>
<evidence type="ECO:0000313" key="12">
    <source>
        <dbReference type="EMBL" id="AFM24311.1"/>
    </source>
</evidence>
<dbReference type="Gene3D" id="3.40.50.620">
    <property type="entry name" value="HUPs"/>
    <property type="match status" value="1"/>
</dbReference>
<name>I4C420_DESTA</name>
<dbReference type="SUPFAM" id="SSF56235">
    <property type="entry name" value="N-terminal nucleophile aminohydrolases (Ntn hydrolases)"/>
    <property type="match status" value="1"/>
</dbReference>
<evidence type="ECO:0000256" key="5">
    <source>
        <dbReference type="ARBA" id="ARBA00022840"/>
    </source>
</evidence>
<dbReference type="EMBL" id="CP003360">
    <property type="protein sequence ID" value="AFM24311.1"/>
    <property type="molecule type" value="Genomic_DNA"/>
</dbReference>
<dbReference type="GO" id="GO:0006529">
    <property type="term" value="P:asparagine biosynthetic process"/>
    <property type="evidence" value="ECO:0007669"/>
    <property type="project" value="UniProtKB-KW"/>
</dbReference>
<feature type="active site" description="For GATase activity" evidence="8">
    <location>
        <position position="2"/>
    </location>
</feature>
<evidence type="ECO:0000256" key="7">
    <source>
        <dbReference type="ARBA" id="ARBA00048741"/>
    </source>
</evidence>
<evidence type="ECO:0000256" key="10">
    <source>
        <dbReference type="PIRSR" id="PIRSR001589-3"/>
    </source>
</evidence>
<evidence type="ECO:0000256" key="1">
    <source>
        <dbReference type="ARBA" id="ARBA00005187"/>
    </source>
</evidence>
<keyword evidence="5 9" id="KW-0067">ATP-binding</keyword>
<evidence type="ECO:0000256" key="2">
    <source>
        <dbReference type="ARBA" id="ARBA00005752"/>
    </source>
</evidence>
<dbReference type="PANTHER" id="PTHR43284:SF1">
    <property type="entry name" value="ASPARAGINE SYNTHETASE"/>
    <property type="match status" value="1"/>
</dbReference>
<evidence type="ECO:0000259" key="11">
    <source>
        <dbReference type="PROSITE" id="PS51278"/>
    </source>
</evidence>
<dbReference type="PIRSF" id="PIRSF001589">
    <property type="entry name" value="Asn_synthetase_glu-h"/>
    <property type="match status" value="1"/>
</dbReference>
<dbReference type="PROSITE" id="PS51278">
    <property type="entry name" value="GATASE_TYPE_2"/>
    <property type="match status" value="1"/>
</dbReference>
<dbReference type="InterPro" id="IPR033738">
    <property type="entry name" value="AsnB_N"/>
</dbReference>
<feature type="binding site" evidence="9">
    <location>
        <position position="99"/>
    </location>
    <ligand>
        <name>L-glutamine</name>
        <dbReference type="ChEBI" id="CHEBI:58359"/>
    </ligand>
</feature>
<evidence type="ECO:0000313" key="13">
    <source>
        <dbReference type="Proteomes" id="UP000006055"/>
    </source>
</evidence>
<dbReference type="OrthoDB" id="9763290at2"/>
<dbReference type="GO" id="GO:0005829">
    <property type="term" value="C:cytosol"/>
    <property type="evidence" value="ECO:0007669"/>
    <property type="project" value="TreeGrafter"/>
</dbReference>
<organism evidence="12 13">
    <name type="scientific">Desulfomonile tiedjei (strain ATCC 49306 / DSM 6799 / DCB-1)</name>
    <dbReference type="NCBI Taxonomy" id="706587"/>
    <lineage>
        <taxon>Bacteria</taxon>
        <taxon>Pseudomonadati</taxon>
        <taxon>Thermodesulfobacteriota</taxon>
        <taxon>Desulfomonilia</taxon>
        <taxon>Desulfomonilales</taxon>
        <taxon>Desulfomonilaceae</taxon>
        <taxon>Desulfomonile</taxon>
    </lineage>
</organism>
<keyword evidence="4 9" id="KW-0547">Nucleotide-binding</keyword>
<evidence type="ECO:0000256" key="4">
    <source>
        <dbReference type="ARBA" id="ARBA00022741"/>
    </source>
</evidence>
<reference evidence="13" key="1">
    <citation type="submission" date="2012-06" db="EMBL/GenBank/DDBJ databases">
        <title>Complete sequence of chromosome of Desulfomonile tiedjei DSM 6799.</title>
        <authorList>
            <person name="Lucas S."/>
            <person name="Copeland A."/>
            <person name="Lapidus A."/>
            <person name="Glavina del Rio T."/>
            <person name="Dalin E."/>
            <person name="Tice H."/>
            <person name="Bruce D."/>
            <person name="Goodwin L."/>
            <person name="Pitluck S."/>
            <person name="Peters L."/>
            <person name="Ovchinnikova G."/>
            <person name="Zeytun A."/>
            <person name="Lu M."/>
            <person name="Kyrpides N."/>
            <person name="Mavromatis K."/>
            <person name="Ivanova N."/>
            <person name="Brettin T."/>
            <person name="Detter J.C."/>
            <person name="Han C."/>
            <person name="Larimer F."/>
            <person name="Land M."/>
            <person name="Hauser L."/>
            <person name="Markowitz V."/>
            <person name="Cheng J.-F."/>
            <person name="Hugenholtz P."/>
            <person name="Woyke T."/>
            <person name="Wu D."/>
            <person name="Spring S."/>
            <person name="Schroeder M."/>
            <person name="Brambilla E."/>
            <person name="Klenk H.-P."/>
            <person name="Eisen J.A."/>
        </authorList>
    </citation>
    <scope>NUCLEOTIDE SEQUENCE [LARGE SCALE GENOMIC DNA]</scope>
    <source>
        <strain evidence="13">ATCC 49306 / DSM 6799 / DCB-1</strain>
    </source>
</reference>
<dbReference type="HOGENOM" id="CLU_014658_3_1_7"/>
<dbReference type="AlphaFoldDB" id="I4C420"/>
<dbReference type="PATRIC" id="fig|706587.4.peg.1832"/>
<feature type="binding site" evidence="9">
    <location>
        <position position="286"/>
    </location>
    <ligand>
        <name>ATP</name>
        <dbReference type="ChEBI" id="CHEBI:30616"/>
    </ligand>
</feature>
<dbReference type="Pfam" id="PF00733">
    <property type="entry name" value="Asn_synthase"/>
    <property type="match status" value="1"/>
</dbReference>
<dbReference type="Proteomes" id="UP000006055">
    <property type="component" value="Chromosome"/>
</dbReference>
<dbReference type="eggNOG" id="COG0367">
    <property type="taxonomic scope" value="Bacteria"/>
</dbReference>
<dbReference type="RefSeq" id="WP_014809459.1">
    <property type="nucleotide sequence ID" value="NC_018025.1"/>
</dbReference>
<dbReference type="InterPro" id="IPR051786">
    <property type="entry name" value="ASN_synthetase/amidase"/>
</dbReference>
<evidence type="ECO:0000256" key="9">
    <source>
        <dbReference type="PIRSR" id="PIRSR001589-2"/>
    </source>
</evidence>
<dbReference type="NCBIfam" id="TIGR01536">
    <property type="entry name" value="asn_synth_AEB"/>
    <property type="match status" value="1"/>
</dbReference>
<dbReference type="InterPro" id="IPR006426">
    <property type="entry name" value="Asn_synth_AEB"/>
</dbReference>
<dbReference type="InterPro" id="IPR017932">
    <property type="entry name" value="GATase_2_dom"/>
</dbReference>
<protein>
    <recommendedName>
        <fullName evidence="3">asparagine synthase (glutamine-hydrolyzing)</fullName>
        <ecNumber evidence="3">6.3.5.4</ecNumber>
    </recommendedName>
</protein>
<dbReference type="GO" id="GO:0004066">
    <property type="term" value="F:asparagine synthase (glutamine-hydrolyzing) activity"/>
    <property type="evidence" value="ECO:0007669"/>
    <property type="project" value="UniProtKB-EC"/>
</dbReference>
<dbReference type="GO" id="GO:0005524">
    <property type="term" value="F:ATP binding"/>
    <property type="evidence" value="ECO:0007669"/>
    <property type="project" value="UniProtKB-KW"/>
</dbReference>
<feature type="domain" description="Glutamine amidotransferase type-2" evidence="11">
    <location>
        <begin position="2"/>
        <end position="212"/>
    </location>
</feature>
<feature type="binding site" evidence="9">
    <location>
        <begin position="358"/>
        <end position="359"/>
    </location>
    <ligand>
        <name>ATP</name>
        <dbReference type="ChEBI" id="CHEBI:30616"/>
    </ligand>
</feature>
<dbReference type="KEGG" id="dti:Desti_1600"/>